<protein>
    <submittedName>
        <fullName evidence="1">Uncharacterized protein</fullName>
    </submittedName>
</protein>
<organism evidence="1 2">
    <name type="scientific">Chitinophaga niastensis</name>
    <dbReference type="NCBI Taxonomy" id="536980"/>
    <lineage>
        <taxon>Bacteria</taxon>
        <taxon>Pseudomonadati</taxon>
        <taxon>Bacteroidota</taxon>
        <taxon>Chitinophagia</taxon>
        <taxon>Chitinophagales</taxon>
        <taxon>Chitinophagaceae</taxon>
        <taxon>Chitinophaga</taxon>
    </lineage>
</organism>
<proteinExistence type="predicted"/>
<sequence>MDDHLASSILSDSNKTISKLQLLSAFFEEEIIYKIYLRSQVIHKLFETNPELDINKLELFHLQFTATAIELLKKIKSSNEKNVSLLFDEIQLNNDLIEKINDSIFSEKNFNLDKQRQALKINLSLRKLYQTLSDDSDEYPFSKNINAFSTHFSQDFFYDISPELLNDLIQYNPGDVYKNTNAIIQRKLLGLLCKTDFRSEFFCGLKAGSVVLEVYKLIDSDKYFLFYPSRNLFLFCDLSAITNIDWTNTLSKKAKLTQELQHKNDLLEGSIGATKTAMPDTVKKLLVEYYEKLSDVNFLHNISSFDVQANILKTMLNTDTF</sequence>
<dbReference type="EMBL" id="PYAW01000002">
    <property type="protein sequence ID" value="PSL47334.1"/>
    <property type="molecule type" value="Genomic_DNA"/>
</dbReference>
<gene>
    <name evidence="1" type="ORF">CLV51_102180</name>
</gene>
<evidence type="ECO:0000313" key="2">
    <source>
        <dbReference type="Proteomes" id="UP000240971"/>
    </source>
</evidence>
<keyword evidence="2" id="KW-1185">Reference proteome</keyword>
<dbReference type="RefSeq" id="WP_106527796.1">
    <property type="nucleotide sequence ID" value="NZ_PYAW01000002.1"/>
</dbReference>
<name>A0A2P8HM86_CHINA</name>
<reference evidence="1 2" key="1">
    <citation type="submission" date="2018-03" db="EMBL/GenBank/DDBJ databases">
        <title>Genomic Encyclopedia of Archaeal and Bacterial Type Strains, Phase II (KMG-II): from individual species to whole genera.</title>
        <authorList>
            <person name="Goeker M."/>
        </authorList>
    </citation>
    <scope>NUCLEOTIDE SEQUENCE [LARGE SCALE GENOMIC DNA]</scope>
    <source>
        <strain evidence="1 2">DSM 24859</strain>
    </source>
</reference>
<evidence type="ECO:0000313" key="1">
    <source>
        <dbReference type="EMBL" id="PSL47334.1"/>
    </source>
</evidence>
<accession>A0A2P8HM86</accession>
<comment type="caution">
    <text evidence="1">The sequence shown here is derived from an EMBL/GenBank/DDBJ whole genome shotgun (WGS) entry which is preliminary data.</text>
</comment>
<dbReference type="Proteomes" id="UP000240971">
    <property type="component" value="Unassembled WGS sequence"/>
</dbReference>
<dbReference type="AlphaFoldDB" id="A0A2P8HM86"/>
<dbReference type="OrthoDB" id="995060at2"/>